<keyword evidence="2" id="KW-0449">Lipoprotein</keyword>
<sequence length="205" mass="22318">MRKRTGWIGALAVLGLLALGGCREHPKLQTNQAAGSVEQQLDRRDVDVDGDADRAKLSGYNDTNNPQPDPRSVSPAHGAGTNLTHGRYSGNAEADRVAQLALNIPYVGSSAAVASGRVILVGVGLARTQAPGGSPQPDFTHIQKEIRRRILTQAPEFRYVYVTRDPQQVREINRIADGLRSGQPLSAYQHRIAALMQQMQPVPWR</sequence>
<reference evidence="3" key="1">
    <citation type="submission" date="2016-10" db="EMBL/GenBank/DDBJ databases">
        <authorList>
            <person name="Varghese N."/>
        </authorList>
    </citation>
    <scope>NUCLEOTIDE SEQUENCE [LARGE SCALE GENOMIC DNA]</scope>
    <source>
        <strain evidence="3">DSM 17980</strain>
    </source>
</reference>
<evidence type="ECO:0000313" key="3">
    <source>
        <dbReference type="Proteomes" id="UP000183508"/>
    </source>
</evidence>
<evidence type="ECO:0000256" key="1">
    <source>
        <dbReference type="SAM" id="MobiDB-lite"/>
    </source>
</evidence>
<organism evidence="2 3">
    <name type="scientific">Alicyclobacillus macrosporangiidus</name>
    <dbReference type="NCBI Taxonomy" id="392015"/>
    <lineage>
        <taxon>Bacteria</taxon>
        <taxon>Bacillati</taxon>
        <taxon>Bacillota</taxon>
        <taxon>Bacilli</taxon>
        <taxon>Bacillales</taxon>
        <taxon>Alicyclobacillaceae</taxon>
        <taxon>Alicyclobacillus</taxon>
    </lineage>
</organism>
<dbReference type="AlphaFoldDB" id="A0A1I7HUI4"/>
<dbReference type="Proteomes" id="UP000183508">
    <property type="component" value="Unassembled WGS sequence"/>
</dbReference>
<feature type="compositionally biased region" description="Polar residues" evidence="1">
    <location>
        <begin position="30"/>
        <end position="39"/>
    </location>
</feature>
<dbReference type="STRING" id="392015.SAMN05421543_105101"/>
<name>A0A1I7HUI4_9BACL</name>
<feature type="region of interest" description="Disordered" evidence="1">
    <location>
        <begin position="30"/>
        <end position="88"/>
    </location>
</feature>
<dbReference type="RefSeq" id="WP_074950643.1">
    <property type="nucleotide sequence ID" value="NZ_FPBV01000005.1"/>
</dbReference>
<evidence type="ECO:0000313" key="2">
    <source>
        <dbReference type="EMBL" id="SFU64146.1"/>
    </source>
</evidence>
<dbReference type="EMBL" id="FPBV01000005">
    <property type="protein sequence ID" value="SFU64146.1"/>
    <property type="molecule type" value="Genomic_DNA"/>
</dbReference>
<gene>
    <name evidence="2" type="ORF">SAMN05421543_105101</name>
</gene>
<dbReference type="InterPro" id="IPR019076">
    <property type="entry name" value="Spore_lipoprot_YhcN/YlaJ-like"/>
</dbReference>
<dbReference type="PROSITE" id="PS51257">
    <property type="entry name" value="PROKAR_LIPOPROTEIN"/>
    <property type="match status" value="1"/>
</dbReference>
<keyword evidence="3" id="KW-1185">Reference proteome</keyword>
<dbReference type="Pfam" id="PF09580">
    <property type="entry name" value="Spore_YhcN_YlaJ"/>
    <property type="match status" value="1"/>
</dbReference>
<proteinExistence type="predicted"/>
<accession>A0A1I7HUI4</accession>
<feature type="compositionally biased region" description="Basic and acidic residues" evidence="1">
    <location>
        <begin position="40"/>
        <end position="56"/>
    </location>
</feature>
<protein>
    <submittedName>
        <fullName evidence="2">Sporulation lipoprotein YhcN/YlaJ (Spore_YhcN_YlaJ)</fullName>
    </submittedName>
</protein>